<feature type="compositionally biased region" description="Basic and acidic residues" evidence="1">
    <location>
        <begin position="90"/>
        <end position="99"/>
    </location>
</feature>
<feature type="compositionally biased region" description="Basic and acidic residues" evidence="1">
    <location>
        <begin position="142"/>
        <end position="156"/>
    </location>
</feature>
<gene>
    <name evidence="2" type="ORF">EAE97_004857</name>
</gene>
<name>A0A9P5ILD1_9HELO</name>
<sequence length="495" mass="52978">MPSKKDIEGLNKQQKSSGSQHSRSVANSGPPSYYSATMPKTPPRSVAALSEASFVSSSAPPSSKESKVSSRHAPSTASTKHHKAPSKASEVQKKDDRLRGQSVWNESDVYAGGDDGGPGEQSHHGDSEPAKSNHGSTHGGRRTREQSHHGDSEPAKSNHGSTHGGRRTREQSHHGDSEPAKSNHGSTHGGRRTREQSHHEDEGGDGDGERHYGMPQESSPDAESVGGGGQPYFAEPINDGTMSQGSGHRKPRGWQRDGTPSKAKSIIMSGSGRYEKKKDGSSKSMISGRQKGGENDNREDKTPSESGKIKTYSESGKNKTASESGKVKIPSESGKSKTYSESGKGKTPSQSEIGDMEPPELMGNGGSDYGGSQTGSRRGGQGYDEKQGKKVAFSSADNPAQPLDDIQECEPDFEGFDVPGGGRGTKPQVRSTMWKAAASFLREPDEHDSLNDVPRGRVLTDKYVHIRKASGYKPQEKPTTGEIENRKKIAHSWGK</sequence>
<feature type="compositionally biased region" description="Acidic residues" evidence="1">
    <location>
        <begin position="405"/>
        <end position="415"/>
    </location>
</feature>
<feature type="compositionally biased region" description="Basic and acidic residues" evidence="1">
    <location>
        <begin position="121"/>
        <end position="131"/>
    </location>
</feature>
<protein>
    <submittedName>
        <fullName evidence="2">Uncharacterized protein</fullName>
    </submittedName>
</protein>
<dbReference type="EMBL" id="RCSW01000008">
    <property type="protein sequence ID" value="KAF7945819.1"/>
    <property type="molecule type" value="Genomic_DNA"/>
</dbReference>
<feature type="compositionally biased region" description="Basic and acidic residues" evidence="1">
    <location>
        <begin position="291"/>
        <end position="303"/>
    </location>
</feature>
<feature type="compositionally biased region" description="Gly residues" evidence="1">
    <location>
        <begin position="363"/>
        <end position="382"/>
    </location>
</feature>
<evidence type="ECO:0000313" key="3">
    <source>
        <dbReference type="Proteomes" id="UP000710849"/>
    </source>
</evidence>
<dbReference type="GeneID" id="62148446"/>
<reference evidence="2 3" key="1">
    <citation type="journal article" date="2020" name="Genome Biol. Evol.">
        <title>Comparative genomics of Sclerotiniaceae.</title>
        <authorList>
            <person name="Valero Jimenez C.A."/>
            <person name="Steentjes M."/>
            <person name="Scholten O.E."/>
            <person name="Van Kan J.A.L."/>
        </authorList>
    </citation>
    <scope>NUCLEOTIDE SEQUENCE [LARGE SCALE GENOMIC DNA]</scope>
    <source>
        <strain evidence="2 3">MUCL 94</strain>
    </source>
</reference>
<dbReference type="Proteomes" id="UP000710849">
    <property type="component" value="Unassembled WGS sequence"/>
</dbReference>
<keyword evidence="3" id="KW-1185">Reference proteome</keyword>
<feature type="compositionally biased region" description="Polar residues" evidence="1">
    <location>
        <begin position="11"/>
        <end position="30"/>
    </location>
</feature>
<feature type="compositionally biased region" description="Basic and acidic residues" evidence="1">
    <location>
        <begin position="167"/>
        <end position="181"/>
    </location>
</feature>
<feature type="compositionally biased region" description="Polar residues" evidence="1">
    <location>
        <begin position="312"/>
        <end position="323"/>
    </location>
</feature>
<evidence type="ECO:0000256" key="1">
    <source>
        <dbReference type="SAM" id="MobiDB-lite"/>
    </source>
</evidence>
<comment type="caution">
    <text evidence="2">The sequence shown here is derived from an EMBL/GenBank/DDBJ whole genome shotgun (WGS) entry which is preliminary data.</text>
</comment>
<organism evidence="2 3">
    <name type="scientific">Botrytis byssoidea</name>
    <dbReference type="NCBI Taxonomy" id="139641"/>
    <lineage>
        <taxon>Eukaryota</taxon>
        <taxon>Fungi</taxon>
        <taxon>Dikarya</taxon>
        <taxon>Ascomycota</taxon>
        <taxon>Pezizomycotina</taxon>
        <taxon>Leotiomycetes</taxon>
        <taxon>Helotiales</taxon>
        <taxon>Sclerotiniaceae</taxon>
        <taxon>Botrytis</taxon>
    </lineage>
</organism>
<dbReference type="RefSeq" id="XP_038733726.1">
    <property type="nucleotide sequence ID" value="XM_038875369.1"/>
</dbReference>
<proteinExistence type="predicted"/>
<feature type="compositionally biased region" description="Basic and acidic residues" evidence="1">
    <location>
        <begin position="192"/>
        <end position="212"/>
    </location>
</feature>
<evidence type="ECO:0000313" key="2">
    <source>
        <dbReference type="EMBL" id="KAF7945819.1"/>
    </source>
</evidence>
<dbReference type="AlphaFoldDB" id="A0A9P5ILD1"/>
<feature type="compositionally biased region" description="Low complexity" evidence="1">
    <location>
        <begin position="45"/>
        <end position="63"/>
    </location>
</feature>
<feature type="region of interest" description="Disordered" evidence="1">
    <location>
        <begin position="471"/>
        <end position="495"/>
    </location>
</feature>
<accession>A0A9P5ILD1</accession>
<feature type="region of interest" description="Disordered" evidence="1">
    <location>
        <begin position="1"/>
        <end position="429"/>
    </location>
</feature>
<feature type="compositionally biased region" description="Polar residues" evidence="1">
    <location>
        <begin position="336"/>
        <end position="352"/>
    </location>
</feature>